<evidence type="ECO:0008006" key="4">
    <source>
        <dbReference type="Google" id="ProtNLM"/>
    </source>
</evidence>
<keyword evidence="1" id="KW-1133">Transmembrane helix</keyword>
<feature type="transmembrane region" description="Helical" evidence="1">
    <location>
        <begin position="43"/>
        <end position="63"/>
    </location>
</feature>
<protein>
    <recommendedName>
        <fullName evidence="4">DUF5671 domain-containing protein</fullName>
    </recommendedName>
</protein>
<keyword evidence="1" id="KW-0472">Membrane</keyword>
<feature type="transmembrane region" description="Helical" evidence="1">
    <location>
        <begin position="75"/>
        <end position="101"/>
    </location>
</feature>
<evidence type="ECO:0000256" key="1">
    <source>
        <dbReference type="SAM" id="Phobius"/>
    </source>
</evidence>
<reference evidence="2" key="1">
    <citation type="submission" date="2022-01" db="EMBL/GenBank/DDBJ databases">
        <title>Microbacterium eymi and Microbacterium rhizovicinus sp. nov., isolated from the rhizospheric soil of Elymus tsukushiensis, a plant native to the Dokdo Islands, Republic of Korea.</title>
        <authorList>
            <person name="Hwang Y.J."/>
        </authorList>
    </citation>
    <scope>NUCLEOTIDE SEQUENCE</scope>
    <source>
        <strain evidence="2">KUDC0405</strain>
    </source>
</reference>
<keyword evidence="1" id="KW-0812">Transmembrane</keyword>
<gene>
    <name evidence="2" type="ORF">L2X98_19800</name>
</gene>
<dbReference type="Proteomes" id="UP001054811">
    <property type="component" value="Chromosome"/>
</dbReference>
<keyword evidence="3" id="KW-1185">Reference proteome</keyword>
<organism evidence="2 3">
    <name type="scientific">Microbacterium elymi</name>
    <dbReference type="NCBI Taxonomy" id="2909587"/>
    <lineage>
        <taxon>Bacteria</taxon>
        <taxon>Bacillati</taxon>
        <taxon>Actinomycetota</taxon>
        <taxon>Actinomycetes</taxon>
        <taxon>Micrococcales</taxon>
        <taxon>Microbacteriaceae</taxon>
        <taxon>Microbacterium</taxon>
    </lineage>
</organism>
<dbReference type="EMBL" id="CP091139">
    <property type="protein sequence ID" value="UUT35569.1"/>
    <property type="molecule type" value="Genomic_DNA"/>
</dbReference>
<evidence type="ECO:0000313" key="3">
    <source>
        <dbReference type="Proteomes" id="UP001054811"/>
    </source>
</evidence>
<evidence type="ECO:0000313" key="2">
    <source>
        <dbReference type="EMBL" id="UUT35569.1"/>
    </source>
</evidence>
<dbReference type="RefSeq" id="WP_259612177.1">
    <property type="nucleotide sequence ID" value="NZ_CP091139.2"/>
</dbReference>
<accession>A0ABY5NK83</accession>
<name>A0ABY5NK83_9MICO</name>
<sequence>MTPLAALIVLVLVPITVSAGESLETLVGRSPAVARHEELGRMLLPWAIGLFAVALVQWLWFGFGRRRVRTSLSRAAFGVDAAVAVSAVAVSAGTMVLLVLIGDAGARAVWGGLVGT</sequence>
<proteinExistence type="predicted"/>